<evidence type="ECO:0000313" key="2">
    <source>
        <dbReference type="EMBL" id="KIM93778.1"/>
    </source>
</evidence>
<evidence type="ECO:0008006" key="4">
    <source>
        <dbReference type="Google" id="ProtNLM"/>
    </source>
</evidence>
<dbReference type="OrthoDB" id="509124at2759"/>
<dbReference type="InterPro" id="IPR023393">
    <property type="entry name" value="START-like_dom_sf"/>
</dbReference>
<organism evidence="2 3">
    <name type="scientific">Oidiodendron maius (strain Zn)</name>
    <dbReference type="NCBI Taxonomy" id="913774"/>
    <lineage>
        <taxon>Eukaryota</taxon>
        <taxon>Fungi</taxon>
        <taxon>Dikarya</taxon>
        <taxon>Ascomycota</taxon>
        <taxon>Pezizomycotina</taxon>
        <taxon>Leotiomycetes</taxon>
        <taxon>Leotiomycetes incertae sedis</taxon>
        <taxon>Myxotrichaceae</taxon>
        <taxon>Oidiodendron</taxon>
    </lineage>
</organism>
<feature type="signal peptide" evidence="1">
    <location>
        <begin position="1"/>
        <end position="17"/>
    </location>
</feature>
<protein>
    <recommendedName>
        <fullName evidence="4">Coenzyme Q-binding protein COQ10 START domain-containing protein</fullName>
    </recommendedName>
</protein>
<dbReference type="CDD" id="cd07822">
    <property type="entry name" value="SRPBCC_4"/>
    <property type="match status" value="1"/>
</dbReference>
<evidence type="ECO:0000313" key="3">
    <source>
        <dbReference type="Proteomes" id="UP000054321"/>
    </source>
</evidence>
<sequence length="200" mass="21967">MRLFSLILSVIAATTNAYTLPLNCTPNGGIMTSLTYGTEGAIFTVCAQATIHASPVPIYDVLIDFPRYSAWNTFVYSVDVPANVSSAADVYVGMPMTFHSLGLIPLVNSTSNERITYLEPDVMLPFVAWRFDLGMLGGLVMQAEHVSILHDIGDETTEYVSWETYYGAGALLVLTIKGNLQREFEDQTRDLKARVEGLLS</sequence>
<dbReference type="SUPFAM" id="SSF55961">
    <property type="entry name" value="Bet v1-like"/>
    <property type="match status" value="1"/>
</dbReference>
<dbReference type="Proteomes" id="UP000054321">
    <property type="component" value="Unassembled WGS sequence"/>
</dbReference>
<keyword evidence="3" id="KW-1185">Reference proteome</keyword>
<gene>
    <name evidence="2" type="ORF">OIDMADRAFT_137203</name>
</gene>
<dbReference type="InParanoid" id="A0A0C3C4F4"/>
<reference evidence="3" key="2">
    <citation type="submission" date="2015-01" db="EMBL/GenBank/DDBJ databases">
        <title>Evolutionary Origins and Diversification of the Mycorrhizal Mutualists.</title>
        <authorList>
            <consortium name="DOE Joint Genome Institute"/>
            <consortium name="Mycorrhizal Genomics Consortium"/>
            <person name="Kohler A."/>
            <person name="Kuo A."/>
            <person name="Nagy L.G."/>
            <person name="Floudas D."/>
            <person name="Copeland A."/>
            <person name="Barry K.W."/>
            <person name="Cichocki N."/>
            <person name="Veneault-Fourrey C."/>
            <person name="LaButti K."/>
            <person name="Lindquist E.A."/>
            <person name="Lipzen A."/>
            <person name="Lundell T."/>
            <person name="Morin E."/>
            <person name="Murat C."/>
            <person name="Riley R."/>
            <person name="Ohm R."/>
            <person name="Sun H."/>
            <person name="Tunlid A."/>
            <person name="Henrissat B."/>
            <person name="Grigoriev I.V."/>
            <person name="Hibbett D.S."/>
            <person name="Martin F."/>
        </authorList>
    </citation>
    <scope>NUCLEOTIDE SEQUENCE [LARGE SCALE GENOMIC DNA]</scope>
    <source>
        <strain evidence="3">Zn</strain>
    </source>
</reference>
<evidence type="ECO:0000256" key="1">
    <source>
        <dbReference type="SAM" id="SignalP"/>
    </source>
</evidence>
<proteinExistence type="predicted"/>
<dbReference type="Gene3D" id="3.30.530.20">
    <property type="match status" value="1"/>
</dbReference>
<dbReference type="EMBL" id="KN832893">
    <property type="protein sequence ID" value="KIM93778.1"/>
    <property type="molecule type" value="Genomic_DNA"/>
</dbReference>
<accession>A0A0C3C4F4</accession>
<name>A0A0C3C4F4_OIDMZ</name>
<feature type="chain" id="PRO_5002162089" description="Coenzyme Q-binding protein COQ10 START domain-containing protein" evidence="1">
    <location>
        <begin position="18"/>
        <end position="200"/>
    </location>
</feature>
<keyword evidence="1" id="KW-0732">Signal</keyword>
<dbReference type="HOGENOM" id="CLU_069867_6_0_1"/>
<reference evidence="2 3" key="1">
    <citation type="submission" date="2014-04" db="EMBL/GenBank/DDBJ databases">
        <authorList>
            <consortium name="DOE Joint Genome Institute"/>
            <person name="Kuo A."/>
            <person name="Martino E."/>
            <person name="Perotto S."/>
            <person name="Kohler A."/>
            <person name="Nagy L.G."/>
            <person name="Floudas D."/>
            <person name="Copeland A."/>
            <person name="Barry K.W."/>
            <person name="Cichocki N."/>
            <person name="Veneault-Fourrey C."/>
            <person name="LaButti K."/>
            <person name="Lindquist E.A."/>
            <person name="Lipzen A."/>
            <person name="Lundell T."/>
            <person name="Morin E."/>
            <person name="Murat C."/>
            <person name="Sun H."/>
            <person name="Tunlid A."/>
            <person name="Henrissat B."/>
            <person name="Grigoriev I.V."/>
            <person name="Hibbett D.S."/>
            <person name="Martin F."/>
            <person name="Nordberg H.P."/>
            <person name="Cantor M.N."/>
            <person name="Hua S.X."/>
        </authorList>
    </citation>
    <scope>NUCLEOTIDE SEQUENCE [LARGE SCALE GENOMIC DNA]</scope>
    <source>
        <strain evidence="2 3">Zn</strain>
    </source>
</reference>
<dbReference type="AlphaFoldDB" id="A0A0C3C4F4"/>